<organism evidence="4 5">
    <name type="scientific">Catalinimonas alkaloidigena</name>
    <dbReference type="NCBI Taxonomy" id="1075417"/>
    <lineage>
        <taxon>Bacteria</taxon>
        <taxon>Pseudomonadati</taxon>
        <taxon>Bacteroidota</taxon>
        <taxon>Cytophagia</taxon>
        <taxon>Cytophagales</taxon>
        <taxon>Catalimonadaceae</taxon>
        <taxon>Catalinimonas</taxon>
    </lineage>
</organism>
<dbReference type="PANTHER" id="PTHR23150">
    <property type="entry name" value="SULFATASE MODIFYING FACTOR 1, 2"/>
    <property type="match status" value="1"/>
</dbReference>
<accession>A0A1G9GIZ1</accession>
<dbReference type="Gene3D" id="3.90.1580.10">
    <property type="entry name" value="paralog of FGE (formylglycine-generating enzyme)"/>
    <property type="match status" value="1"/>
</dbReference>
<feature type="compositionally biased region" description="Polar residues" evidence="1">
    <location>
        <begin position="324"/>
        <end position="336"/>
    </location>
</feature>
<dbReference type="InterPro" id="IPR042095">
    <property type="entry name" value="SUMF_sf"/>
</dbReference>
<dbReference type="GO" id="GO:0120147">
    <property type="term" value="F:formylglycine-generating oxidase activity"/>
    <property type="evidence" value="ECO:0007669"/>
    <property type="project" value="TreeGrafter"/>
</dbReference>
<name>A0A1G9GIZ1_9BACT</name>
<dbReference type="PROSITE" id="PS51257">
    <property type="entry name" value="PROKAR_LIPOPROTEIN"/>
    <property type="match status" value="1"/>
</dbReference>
<keyword evidence="2" id="KW-0732">Signal</keyword>
<evidence type="ECO:0000259" key="3">
    <source>
        <dbReference type="Pfam" id="PF03781"/>
    </source>
</evidence>
<dbReference type="Pfam" id="PF03781">
    <property type="entry name" value="FGE-sulfatase"/>
    <property type="match status" value="1"/>
</dbReference>
<feature type="domain" description="Sulfatase-modifying factor enzyme-like" evidence="3">
    <location>
        <begin position="77"/>
        <end position="385"/>
    </location>
</feature>
<dbReference type="EMBL" id="FNFO01000004">
    <property type="protein sequence ID" value="SDL00616.1"/>
    <property type="molecule type" value="Genomic_DNA"/>
</dbReference>
<evidence type="ECO:0000313" key="5">
    <source>
        <dbReference type="Proteomes" id="UP000198510"/>
    </source>
</evidence>
<protein>
    <submittedName>
        <fullName evidence="4">Formylglycine-generating enzyme, required for sulfatase activity, contains SUMF1/FGE domain</fullName>
    </submittedName>
</protein>
<gene>
    <name evidence="4" type="ORF">SAMN05421823_104125</name>
</gene>
<feature type="signal peptide" evidence="2">
    <location>
        <begin position="1"/>
        <end position="32"/>
    </location>
</feature>
<feature type="chain" id="PRO_5011444143" evidence="2">
    <location>
        <begin position="33"/>
        <end position="387"/>
    </location>
</feature>
<dbReference type="Proteomes" id="UP000198510">
    <property type="component" value="Unassembled WGS sequence"/>
</dbReference>
<keyword evidence="5" id="KW-1185">Reference proteome</keyword>
<reference evidence="4 5" key="1">
    <citation type="submission" date="2016-10" db="EMBL/GenBank/DDBJ databases">
        <authorList>
            <person name="de Groot N.N."/>
        </authorList>
    </citation>
    <scope>NUCLEOTIDE SEQUENCE [LARGE SCALE GENOMIC DNA]</scope>
    <source>
        <strain evidence="4 5">DSM 25186</strain>
    </source>
</reference>
<proteinExistence type="predicted"/>
<evidence type="ECO:0000256" key="1">
    <source>
        <dbReference type="SAM" id="MobiDB-lite"/>
    </source>
</evidence>
<dbReference type="PANTHER" id="PTHR23150:SF19">
    <property type="entry name" value="FORMYLGLYCINE-GENERATING ENZYME"/>
    <property type="match status" value="1"/>
</dbReference>
<dbReference type="InterPro" id="IPR005532">
    <property type="entry name" value="SUMF_dom"/>
</dbReference>
<dbReference type="STRING" id="1075417.SAMN05421823_104125"/>
<dbReference type="SUPFAM" id="SSF56436">
    <property type="entry name" value="C-type lectin-like"/>
    <property type="match status" value="1"/>
</dbReference>
<sequence>MMSLFRRRRTARPTFFYGATLTLLVLAGCQSAEESAAARSQRVAADTITCTSNLPSRFATTPVASPIGTDAQVAASAEGMVLIPGGTFAMGADNNQARPDEFPKHSVAVDSFWMDVTEVTNAQFRAFVEATDYVTTAERKPDWEELRKQLPPGTPKPPDSVLVASSLVFTAPTHPVSLNNYAQWWQWQPGADWQHPEGPGSSIAGKDDYPVVHVSWDDAQAYARWAGKRLPTEAEWEWAARGGLEGAVYPWGNEHVEAGVSKANTWQGRFPDQNTEKDGFYTAAPVRSFAPNGYGLYDMAGNVWEWCQDFYRPDYYQTLQQRGTVHNPQGPAQSYDPQEPTVPKRVQRGGSFLCHDSYCSSYRASARMKSSPDTGLSHAGFRCVRDN</sequence>
<feature type="region of interest" description="Disordered" evidence="1">
    <location>
        <begin position="324"/>
        <end position="346"/>
    </location>
</feature>
<evidence type="ECO:0000313" key="4">
    <source>
        <dbReference type="EMBL" id="SDL00616.1"/>
    </source>
</evidence>
<dbReference type="InterPro" id="IPR016187">
    <property type="entry name" value="CTDL_fold"/>
</dbReference>
<evidence type="ECO:0000256" key="2">
    <source>
        <dbReference type="SAM" id="SignalP"/>
    </source>
</evidence>
<dbReference type="RefSeq" id="WP_245706037.1">
    <property type="nucleotide sequence ID" value="NZ_FNFO01000004.1"/>
</dbReference>
<dbReference type="AlphaFoldDB" id="A0A1G9GIZ1"/>
<dbReference type="InterPro" id="IPR051043">
    <property type="entry name" value="Sulfatase_Mod_Factor_Kinase"/>
</dbReference>